<organism evidence="2 3">
    <name type="scientific">Streptomyces calidiresistens</name>
    <dbReference type="NCBI Taxonomy" id="1485586"/>
    <lineage>
        <taxon>Bacteria</taxon>
        <taxon>Bacillati</taxon>
        <taxon>Actinomycetota</taxon>
        <taxon>Actinomycetes</taxon>
        <taxon>Kitasatosporales</taxon>
        <taxon>Streptomycetaceae</taxon>
        <taxon>Streptomyces</taxon>
    </lineage>
</organism>
<protein>
    <submittedName>
        <fullName evidence="2">Uncharacterized protein</fullName>
    </submittedName>
</protein>
<keyword evidence="1" id="KW-1133">Transmembrane helix</keyword>
<keyword evidence="1" id="KW-0812">Transmembrane</keyword>
<evidence type="ECO:0000313" key="3">
    <source>
        <dbReference type="Proteomes" id="UP000530234"/>
    </source>
</evidence>
<feature type="transmembrane region" description="Helical" evidence="1">
    <location>
        <begin position="69"/>
        <end position="92"/>
    </location>
</feature>
<evidence type="ECO:0000313" key="2">
    <source>
        <dbReference type="EMBL" id="MBB0228190.1"/>
    </source>
</evidence>
<keyword evidence="3" id="KW-1185">Reference proteome</keyword>
<comment type="caution">
    <text evidence="2">The sequence shown here is derived from an EMBL/GenBank/DDBJ whole genome shotgun (WGS) entry which is preliminary data.</text>
</comment>
<keyword evidence="1" id="KW-0472">Membrane</keyword>
<sequence>MDEIASLRRRVRSDVLWWGCVLLFPLSGALTLGLAALRAHQRHSPQIHSWGPEPASGTEWLWSVVDWPVTVAGGVTAAVVLIAGGVALRLLVTERTIRRAHRGGS</sequence>
<proteinExistence type="predicted"/>
<dbReference type="EMBL" id="VKHS01000012">
    <property type="protein sequence ID" value="MBB0228190.1"/>
    <property type="molecule type" value="Genomic_DNA"/>
</dbReference>
<evidence type="ECO:0000256" key="1">
    <source>
        <dbReference type="SAM" id="Phobius"/>
    </source>
</evidence>
<name>A0A7W3SZP5_9ACTN</name>
<feature type="transmembrane region" description="Helical" evidence="1">
    <location>
        <begin position="15"/>
        <end position="37"/>
    </location>
</feature>
<dbReference type="Proteomes" id="UP000530234">
    <property type="component" value="Unassembled WGS sequence"/>
</dbReference>
<accession>A0A7W3SZP5</accession>
<dbReference type="AlphaFoldDB" id="A0A7W3SZP5"/>
<reference evidence="3" key="1">
    <citation type="submission" date="2019-10" db="EMBL/GenBank/DDBJ databases">
        <title>Streptomyces sp. nov., a novel actinobacterium isolated from alkaline environment.</title>
        <authorList>
            <person name="Golinska P."/>
        </authorList>
    </citation>
    <scope>NUCLEOTIDE SEQUENCE [LARGE SCALE GENOMIC DNA]</scope>
    <source>
        <strain evidence="3">DSM 42108</strain>
    </source>
</reference>
<dbReference type="RefSeq" id="WP_182659883.1">
    <property type="nucleotide sequence ID" value="NZ_VKHS01000012.1"/>
</dbReference>
<gene>
    <name evidence="2" type="ORF">FOE67_01355</name>
</gene>